<evidence type="ECO:0000313" key="2">
    <source>
        <dbReference type="Proteomes" id="UP001152795"/>
    </source>
</evidence>
<evidence type="ECO:0000313" key="1">
    <source>
        <dbReference type="EMBL" id="CAB4007155.1"/>
    </source>
</evidence>
<dbReference type="EMBL" id="CACRXK020005715">
    <property type="protein sequence ID" value="CAB4007155.1"/>
    <property type="molecule type" value="Genomic_DNA"/>
</dbReference>
<organism evidence="1 2">
    <name type="scientific">Paramuricea clavata</name>
    <name type="common">Red gorgonian</name>
    <name type="synonym">Violescent sea-whip</name>
    <dbReference type="NCBI Taxonomy" id="317549"/>
    <lineage>
        <taxon>Eukaryota</taxon>
        <taxon>Metazoa</taxon>
        <taxon>Cnidaria</taxon>
        <taxon>Anthozoa</taxon>
        <taxon>Octocorallia</taxon>
        <taxon>Malacalcyonacea</taxon>
        <taxon>Plexauridae</taxon>
        <taxon>Paramuricea</taxon>
    </lineage>
</organism>
<dbReference type="Proteomes" id="UP001152795">
    <property type="component" value="Unassembled WGS sequence"/>
</dbReference>
<proteinExistence type="predicted"/>
<name>A0A7D9EDH3_PARCT</name>
<dbReference type="OrthoDB" id="6157510at2759"/>
<keyword evidence="2" id="KW-1185">Reference proteome</keyword>
<dbReference type="PANTHER" id="PTHR33444:SF2">
    <property type="entry name" value="MARVEL DOMAIN-CONTAINING PROTEIN"/>
    <property type="match status" value="1"/>
</dbReference>
<gene>
    <name evidence="1" type="ORF">PACLA_8A061771</name>
</gene>
<dbReference type="InterPro" id="IPR040350">
    <property type="entry name" value="TMEM272"/>
</dbReference>
<reference evidence="1" key="1">
    <citation type="submission" date="2020-04" db="EMBL/GenBank/DDBJ databases">
        <authorList>
            <person name="Alioto T."/>
            <person name="Alioto T."/>
            <person name="Gomez Garrido J."/>
        </authorList>
    </citation>
    <scope>NUCLEOTIDE SEQUENCE</scope>
    <source>
        <strain evidence="1">A484AB</strain>
    </source>
</reference>
<sequence length="137" mass="16058">MIVGSIYLNDCPVEKNIPIFLIVAGITGILLVLLSFLQSGCYDEDKESDLSCWRVLILVIMVFWSAWLIAGSFWIYSNYQPSYSNDTKEMKRYCDKVLYLFSFWAINLTYMFFVIFLIAAVFLYLCMPDIWSQIWGY</sequence>
<accession>A0A7D9EDH3</accession>
<dbReference type="PANTHER" id="PTHR33444">
    <property type="entry name" value="SI:DKEY-19B23.12-RELATED"/>
    <property type="match status" value="1"/>
</dbReference>
<comment type="caution">
    <text evidence="1">The sequence shown here is derived from an EMBL/GenBank/DDBJ whole genome shotgun (WGS) entry which is preliminary data.</text>
</comment>
<dbReference type="AlphaFoldDB" id="A0A7D9EDH3"/>
<protein>
    <submittedName>
        <fullName evidence="1">Uncharacterized protein</fullName>
    </submittedName>
</protein>